<keyword evidence="1" id="KW-1133">Transmembrane helix</keyword>
<dbReference type="Gene3D" id="3.40.33.10">
    <property type="entry name" value="CAP"/>
    <property type="match status" value="1"/>
</dbReference>
<proteinExistence type="predicted"/>
<dbReference type="AlphaFoldDB" id="A0A1G2CYG9"/>
<feature type="domain" description="SCP" evidence="2">
    <location>
        <begin position="129"/>
        <end position="247"/>
    </location>
</feature>
<dbReference type="InterPro" id="IPR014044">
    <property type="entry name" value="CAP_dom"/>
</dbReference>
<accession>A0A1G2CYG9</accession>
<evidence type="ECO:0000313" key="3">
    <source>
        <dbReference type="EMBL" id="OGZ06414.1"/>
    </source>
</evidence>
<keyword evidence="1" id="KW-0812">Transmembrane</keyword>
<dbReference type="SUPFAM" id="SSF55797">
    <property type="entry name" value="PR-1-like"/>
    <property type="match status" value="1"/>
</dbReference>
<reference evidence="3 4" key="1">
    <citation type="journal article" date="2016" name="Nat. Commun.">
        <title>Thousands of microbial genomes shed light on interconnected biogeochemical processes in an aquifer system.</title>
        <authorList>
            <person name="Anantharaman K."/>
            <person name="Brown C.T."/>
            <person name="Hug L.A."/>
            <person name="Sharon I."/>
            <person name="Castelle C.J."/>
            <person name="Probst A.J."/>
            <person name="Thomas B.C."/>
            <person name="Singh A."/>
            <person name="Wilkins M.J."/>
            <person name="Karaoz U."/>
            <person name="Brodie E.L."/>
            <person name="Williams K.H."/>
            <person name="Hubbard S.S."/>
            <person name="Banfield J.F."/>
        </authorList>
    </citation>
    <scope>NUCLEOTIDE SEQUENCE [LARGE SCALE GENOMIC DNA]</scope>
</reference>
<dbReference type="Proteomes" id="UP000177122">
    <property type="component" value="Unassembled WGS sequence"/>
</dbReference>
<dbReference type="CDD" id="cd05379">
    <property type="entry name" value="CAP_bacterial"/>
    <property type="match status" value="1"/>
</dbReference>
<evidence type="ECO:0000259" key="2">
    <source>
        <dbReference type="Pfam" id="PF00188"/>
    </source>
</evidence>
<protein>
    <recommendedName>
        <fullName evidence="2">SCP domain-containing protein</fullName>
    </recommendedName>
</protein>
<comment type="caution">
    <text evidence="3">The sequence shown here is derived from an EMBL/GenBank/DDBJ whole genome shotgun (WGS) entry which is preliminary data.</text>
</comment>
<dbReference type="InterPro" id="IPR035940">
    <property type="entry name" value="CAP_sf"/>
</dbReference>
<feature type="transmembrane region" description="Helical" evidence="1">
    <location>
        <begin position="6"/>
        <end position="28"/>
    </location>
</feature>
<sequence>MKLERILHIFSFIIAPCVIGVLSALFFLQRGALLFPVHPVTPVGEQSTSTTYVITAPVFSPPSPPLDPSRSTAIRQLIPDVIAPTSTPEKTVVTPEPLIIWKDAAPDTSITNNTATGVSLALNESDIVRFTNDERASEGLPPFSMNSNLTAIARAKAIDMIEKQYFAHVSPSGIDVAKMSEFYGYLYLNIGENLALGDFVSSREVVTGWMNSPGHRANIMNTSYKEIGVAALVGTYEGHTVWFAVQEFGRPLSDCPSPDPLLDKKISIFEEELTKLDGSLDRLNTQMETPGTSAKAYNLMVDDFNTIAELYNSLLATTKDAILRYNAEAKRYNDCVGL</sequence>
<gene>
    <name evidence="3" type="ORF">A2845_01245</name>
</gene>
<evidence type="ECO:0000256" key="1">
    <source>
        <dbReference type="SAM" id="Phobius"/>
    </source>
</evidence>
<evidence type="ECO:0000313" key="4">
    <source>
        <dbReference type="Proteomes" id="UP000177122"/>
    </source>
</evidence>
<dbReference type="PANTHER" id="PTHR31157:SF1">
    <property type="entry name" value="SCP DOMAIN-CONTAINING PROTEIN"/>
    <property type="match status" value="1"/>
</dbReference>
<dbReference type="EMBL" id="MHLI01000003">
    <property type="protein sequence ID" value="OGZ06414.1"/>
    <property type="molecule type" value="Genomic_DNA"/>
</dbReference>
<organism evidence="3 4">
    <name type="scientific">Candidatus Lloydbacteria bacterium RIFCSPHIGHO2_01_FULL_49_22</name>
    <dbReference type="NCBI Taxonomy" id="1798658"/>
    <lineage>
        <taxon>Bacteria</taxon>
        <taxon>Candidatus Lloydiibacteriota</taxon>
    </lineage>
</organism>
<dbReference type="Pfam" id="PF00188">
    <property type="entry name" value="CAP"/>
    <property type="match status" value="1"/>
</dbReference>
<dbReference type="PANTHER" id="PTHR31157">
    <property type="entry name" value="SCP DOMAIN-CONTAINING PROTEIN"/>
    <property type="match status" value="1"/>
</dbReference>
<name>A0A1G2CYG9_9BACT</name>
<keyword evidence="1" id="KW-0472">Membrane</keyword>